<feature type="compositionally biased region" description="Gly residues" evidence="1">
    <location>
        <begin position="238"/>
        <end position="251"/>
    </location>
</feature>
<organism evidence="2 3">
    <name type="scientific">Oryza sativa subsp. japonica</name>
    <name type="common">Rice</name>
    <dbReference type="NCBI Taxonomy" id="39947"/>
    <lineage>
        <taxon>Eukaryota</taxon>
        <taxon>Viridiplantae</taxon>
        <taxon>Streptophyta</taxon>
        <taxon>Embryophyta</taxon>
        <taxon>Tracheophyta</taxon>
        <taxon>Spermatophyta</taxon>
        <taxon>Magnoliopsida</taxon>
        <taxon>Liliopsida</taxon>
        <taxon>Poales</taxon>
        <taxon>Poaceae</taxon>
        <taxon>BOP clade</taxon>
        <taxon>Oryzoideae</taxon>
        <taxon>Oryzeae</taxon>
        <taxon>Oryzinae</taxon>
        <taxon>Oryza</taxon>
        <taxon>Oryza sativa</taxon>
    </lineage>
</organism>
<feature type="region of interest" description="Disordered" evidence="1">
    <location>
        <begin position="1"/>
        <end position="83"/>
    </location>
</feature>
<dbReference type="Proteomes" id="UP000000763">
    <property type="component" value="Chromosome 6"/>
</dbReference>
<name>Q69KA8_ORYSJ</name>
<gene>
    <name evidence="2" type="primary">B1047H05.41</name>
</gene>
<sequence length="273" mass="28202">MAAGRGPAGWRTAGGGPAWAGGMEAGRRRPRPPLLQIRPEGERRDGGRPAAARRRPAGLRPVTGGLALPSPRSGWRGSGEMGGRPAAGWEVGRGILVVPAAGGTGSSGHGRDRSGMGWTTLHGPLVSSGSQWLGCSSEHGDGGARRRERHTGERVAARGRGVDGVRGGGGQSQRRGGGGSRRWRPVAEARRHPDLRGAVTAHGGEAAVGRGRMAAVTEVEAGADERRWSRRWGDRGRGGGGSQTSGCSHGCGSGSTLFTLPIHSNSYIDRTFT</sequence>
<evidence type="ECO:0000256" key="1">
    <source>
        <dbReference type="SAM" id="MobiDB-lite"/>
    </source>
</evidence>
<feature type="region of interest" description="Disordered" evidence="1">
    <location>
        <begin position="230"/>
        <end position="251"/>
    </location>
</feature>
<feature type="compositionally biased region" description="Gly residues" evidence="1">
    <location>
        <begin position="164"/>
        <end position="180"/>
    </location>
</feature>
<dbReference type="EMBL" id="AP005966">
    <property type="protein sequence ID" value="BAD34199.1"/>
    <property type="molecule type" value="Genomic_DNA"/>
</dbReference>
<reference evidence="3" key="1">
    <citation type="journal article" date="2005" name="Nature">
        <title>The map-based sequence of the rice genome.</title>
        <authorList>
            <consortium name="International rice genome sequencing project (IRGSP)"/>
            <person name="Matsumoto T."/>
            <person name="Wu J."/>
            <person name="Kanamori H."/>
            <person name="Katayose Y."/>
            <person name="Fujisawa M."/>
            <person name="Namiki N."/>
            <person name="Mizuno H."/>
            <person name="Yamamoto K."/>
            <person name="Antonio B.A."/>
            <person name="Baba T."/>
            <person name="Sakata K."/>
            <person name="Nagamura Y."/>
            <person name="Aoki H."/>
            <person name="Arikawa K."/>
            <person name="Arita K."/>
            <person name="Bito T."/>
            <person name="Chiden Y."/>
            <person name="Fujitsuka N."/>
            <person name="Fukunaka R."/>
            <person name="Hamada M."/>
            <person name="Harada C."/>
            <person name="Hayashi A."/>
            <person name="Hijishita S."/>
            <person name="Honda M."/>
            <person name="Hosokawa S."/>
            <person name="Ichikawa Y."/>
            <person name="Idonuma A."/>
            <person name="Iijima M."/>
            <person name="Ikeda M."/>
            <person name="Ikeno M."/>
            <person name="Ito K."/>
            <person name="Ito S."/>
            <person name="Ito T."/>
            <person name="Ito Y."/>
            <person name="Ito Y."/>
            <person name="Iwabuchi A."/>
            <person name="Kamiya K."/>
            <person name="Karasawa W."/>
            <person name="Kurita K."/>
            <person name="Katagiri S."/>
            <person name="Kikuta A."/>
            <person name="Kobayashi H."/>
            <person name="Kobayashi N."/>
            <person name="Machita K."/>
            <person name="Maehara T."/>
            <person name="Masukawa M."/>
            <person name="Mizubayashi T."/>
            <person name="Mukai Y."/>
            <person name="Nagasaki H."/>
            <person name="Nagata Y."/>
            <person name="Naito S."/>
            <person name="Nakashima M."/>
            <person name="Nakama Y."/>
            <person name="Nakamichi Y."/>
            <person name="Nakamura M."/>
            <person name="Meguro A."/>
            <person name="Negishi M."/>
            <person name="Ohta I."/>
            <person name="Ohta T."/>
            <person name="Okamoto M."/>
            <person name="Ono N."/>
            <person name="Saji S."/>
            <person name="Sakaguchi M."/>
            <person name="Sakai K."/>
            <person name="Shibata M."/>
            <person name="Shimokawa T."/>
            <person name="Song J."/>
            <person name="Takazaki Y."/>
            <person name="Terasawa K."/>
            <person name="Tsugane M."/>
            <person name="Tsuji K."/>
            <person name="Ueda S."/>
            <person name="Waki K."/>
            <person name="Yamagata H."/>
            <person name="Yamamoto M."/>
            <person name="Yamamoto S."/>
            <person name="Yamane H."/>
            <person name="Yoshiki S."/>
            <person name="Yoshihara R."/>
            <person name="Yukawa K."/>
            <person name="Zhong H."/>
            <person name="Yano M."/>
            <person name="Yuan Q."/>
            <person name="Ouyang S."/>
            <person name="Liu J."/>
            <person name="Jones K.M."/>
            <person name="Gansberger K."/>
            <person name="Moffat K."/>
            <person name="Hill J."/>
            <person name="Bera J."/>
            <person name="Fadrosh D."/>
            <person name="Jin S."/>
            <person name="Johri S."/>
            <person name="Kim M."/>
            <person name="Overton L."/>
            <person name="Reardon M."/>
            <person name="Tsitrin T."/>
            <person name="Vuong H."/>
            <person name="Weaver B."/>
            <person name="Ciecko A."/>
            <person name="Tallon L."/>
            <person name="Jackson J."/>
            <person name="Pai G."/>
            <person name="Aken S.V."/>
            <person name="Utterback T."/>
            <person name="Reidmuller S."/>
            <person name="Feldblyum T."/>
            <person name="Hsiao J."/>
            <person name="Zismann V."/>
            <person name="Iobst S."/>
            <person name="de Vazeille A.R."/>
            <person name="Buell C.R."/>
            <person name="Ying K."/>
            <person name="Li Y."/>
            <person name="Lu T."/>
            <person name="Huang Y."/>
            <person name="Zhao Q."/>
            <person name="Feng Q."/>
            <person name="Zhang L."/>
            <person name="Zhu J."/>
            <person name="Weng Q."/>
            <person name="Mu J."/>
            <person name="Lu Y."/>
            <person name="Fan D."/>
            <person name="Liu Y."/>
            <person name="Guan J."/>
            <person name="Zhang Y."/>
            <person name="Yu S."/>
            <person name="Liu X."/>
            <person name="Zhang Y."/>
            <person name="Hong G."/>
            <person name="Han B."/>
            <person name="Choisne N."/>
            <person name="Demange N."/>
            <person name="Orjeda G."/>
            <person name="Samain S."/>
            <person name="Cattolico L."/>
            <person name="Pelletier E."/>
            <person name="Couloux A."/>
            <person name="Segurens B."/>
            <person name="Wincker P."/>
            <person name="D'Hont A."/>
            <person name="Scarpelli C."/>
            <person name="Weissenbach J."/>
            <person name="Salanoubat M."/>
            <person name="Quetier F."/>
            <person name="Yu Y."/>
            <person name="Kim H.R."/>
            <person name="Rambo T."/>
            <person name="Currie J."/>
            <person name="Collura K."/>
            <person name="Luo M."/>
            <person name="Yang T."/>
            <person name="Ammiraju J.S.S."/>
            <person name="Engler F."/>
            <person name="Soderlund C."/>
            <person name="Wing R.A."/>
            <person name="Palmer L.E."/>
            <person name="de la Bastide M."/>
            <person name="Spiegel L."/>
            <person name="Nascimento L."/>
            <person name="Zutavern T."/>
            <person name="O'Shaughnessy A."/>
            <person name="Dike S."/>
            <person name="Dedhia N."/>
            <person name="Preston R."/>
            <person name="Balija V."/>
            <person name="McCombie W.R."/>
            <person name="Chow T."/>
            <person name="Chen H."/>
            <person name="Chung M."/>
            <person name="Chen C."/>
            <person name="Shaw J."/>
            <person name="Wu H."/>
            <person name="Hsiao K."/>
            <person name="Chao Y."/>
            <person name="Chu M."/>
            <person name="Cheng C."/>
            <person name="Hour A."/>
            <person name="Lee P."/>
            <person name="Lin S."/>
            <person name="Lin Y."/>
            <person name="Liou J."/>
            <person name="Liu S."/>
            <person name="Hsing Y."/>
            <person name="Raghuvanshi S."/>
            <person name="Mohanty A."/>
            <person name="Bharti A.K."/>
            <person name="Gaur A."/>
            <person name="Gupta V."/>
            <person name="Kumar D."/>
            <person name="Ravi V."/>
            <person name="Vij S."/>
            <person name="Kapur A."/>
            <person name="Khurana P."/>
            <person name="Khurana P."/>
            <person name="Khurana J.P."/>
            <person name="Tyagi A.K."/>
            <person name="Gaikwad K."/>
            <person name="Singh A."/>
            <person name="Dalal V."/>
            <person name="Srivastava S."/>
            <person name="Dixit A."/>
            <person name="Pal A.K."/>
            <person name="Ghazi I.A."/>
            <person name="Yadav M."/>
            <person name="Pandit A."/>
            <person name="Bhargava A."/>
            <person name="Sureshbabu K."/>
            <person name="Batra K."/>
            <person name="Sharma T.R."/>
            <person name="Mohapatra T."/>
            <person name="Singh N.K."/>
            <person name="Messing J."/>
            <person name="Nelson A.B."/>
            <person name="Fuks G."/>
            <person name="Kavchok S."/>
            <person name="Keizer G."/>
            <person name="Linton E."/>
            <person name="Llaca V."/>
            <person name="Song R."/>
            <person name="Tanyolac B."/>
            <person name="Young S."/>
            <person name="Ho-Il K."/>
            <person name="Hahn J.H."/>
            <person name="Sangsakoo G."/>
            <person name="Vanavichit A."/>
            <person name="de Mattos Luiz.A.T."/>
            <person name="Zimmer P.D."/>
            <person name="Malone G."/>
            <person name="Dellagostin O."/>
            <person name="de Oliveira A.C."/>
            <person name="Bevan M."/>
            <person name="Bancroft I."/>
            <person name="Minx P."/>
            <person name="Cordum H."/>
            <person name="Wilson R."/>
            <person name="Cheng Z."/>
            <person name="Jin W."/>
            <person name="Jiang J."/>
            <person name="Leong S.A."/>
            <person name="Iwama H."/>
            <person name="Gojobori T."/>
            <person name="Itoh T."/>
            <person name="Niimura Y."/>
            <person name="Fujii Y."/>
            <person name="Habara T."/>
            <person name="Sakai H."/>
            <person name="Sato Y."/>
            <person name="Wilson G."/>
            <person name="Kumar K."/>
            <person name="McCouch S."/>
            <person name="Juretic N."/>
            <person name="Hoen D."/>
            <person name="Wright S."/>
            <person name="Bruskiewich R."/>
            <person name="Bureau T."/>
            <person name="Miyao A."/>
            <person name="Hirochika H."/>
            <person name="Nishikawa T."/>
            <person name="Kadowaki K."/>
            <person name="Sugiura M."/>
            <person name="Burr B."/>
            <person name="Sasaki T."/>
        </authorList>
    </citation>
    <scope>NUCLEOTIDE SEQUENCE [LARGE SCALE GENOMIC DNA]</scope>
    <source>
        <strain evidence="3">cv. Nipponbare</strain>
    </source>
</reference>
<evidence type="ECO:0000313" key="3">
    <source>
        <dbReference type="Proteomes" id="UP000000763"/>
    </source>
</evidence>
<accession>Q69KA8</accession>
<proteinExistence type="predicted"/>
<evidence type="ECO:0000313" key="2">
    <source>
        <dbReference type="EMBL" id="BAD34199.1"/>
    </source>
</evidence>
<reference evidence="3" key="2">
    <citation type="journal article" date="2008" name="Nucleic Acids Res.">
        <title>The rice annotation project database (RAP-DB): 2008 update.</title>
        <authorList>
            <consortium name="The rice annotation project (RAP)"/>
        </authorList>
    </citation>
    <scope>GENOME REANNOTATION</scope>
    <source>
        <strain evidence="3">cv. Nipponbare</strain>
    </source>
</reference>
<dbReference type="AlphaFoldDB" id="Q69KA8"/>
<protein>
    <submittedName>
        <fullName evidence="2">Uncharacterized protein</fullName>
    </submittedName>
</protein>
<feature type="region of interest" description="Disordered" evidence="1">
    <location>
        <begin position="129"/>
        <end position="185"/>
    </location>
</feature>
<feature type="compositionally biased region" description="Basic and acidic residues" evidence="1">
    <location>
        <begin position="138"/>
        <end position="163"/>
    </location>
</feature>